<keyword evidence="5" id="KW-0349">Heme</keyword>
<dbReference type="Pfam" id="PF03098">
    <property type="entry name" value="An_peroxidase"/>
    <property type="match status" value="1"/>
</dbReference>
<dbReference type="AlphaFoldDB" id="E9GFA9"/>
<dbReference type="PANTHER" id="PTHR11475">
    <property type="entry name" value="OXIDASE/PEROXIDASE"/>
    <property type="match status" value="1"/>
</dbReference>
<feature type="compositionally biased region" description="Basic and acidic residues" evidence="6">
    <location>
        <begin position="801"/>
        <end position="811"/>
    </location>
</feature>
<keyword evidence="4" id="KW-0732">Signal</keyword>
<dbReference type="GO" id="GO:0004601">
    <property type="term" value="F:peroxidase activity"/>
    <property type="evidence" value="ECO:0000318"/>
    <property type="project" value="GO_Central"/>
</dbReference>
<dbReference type="Gene3D" id="1.10.640.10">
    <property type="entry name" value="Haem peroxidase domain superfamily, animal type"/>
    <property type="match status" value="1"/>
</dbReference>
<dbReference type="PROSITE" id="PS50292">
    <property type="entry name" value="PEROXIDASE_3"/>
    <property type="match status" value="1"/>
</dbReference>
<evidence type="ECO:0000256" key="6">
    <source>
        <dbReference type="SAM" id="MobiDB-lite"/>
    </source>
</evidence>
<feature type="compositionally biased region" description="Basic and acidic residues" evidence="6">
    <location>
        <begin position="827"/>
        <end position="839"/>
    </location>
</feature>
<dbReference type="KEGG" id="dpx:DAPPUDRAFT_224067"/>
<feature type="compositionally biased region" description="Polar residues" evidence="6">
    <location>
        <begin position="753"/>
        <end position="767"/>
    </location>
</feature>
<name>E9GFA9_DAPPU</name>
<gene>
    <name evidence="7" type="ORF">DAPPUDRAFT_224067</name>
</gene>
<dbReference type="OMA" id="WGVTNTP"/>
<dbReference type="PANTHER" id="PTHR11475:SF106">
    <property type="entry name" value="CURLY SU"/>
    <property type="match status" value="1"/>
</dbReference>
<dbReference type="GO" id="GO:0005576">
    <property type="term" value="C:extracellular region"/>
    <property type="evidence" value="ECO:0007669"/>
    <property type="project" value="UniProtKB-SubCell"/>
</dbReference>
<dbReference type="PRINTS" id="PR00457">
    <property type="entry name" value="ANPEROXIDASE"/>
</dbReference>
<protein>
    <recommendedName>
        <fullName evidence="9">Chorion peroxidase</fullName>
    </recommendedName>
</protein>
<comment type="subcellular location">
    <subcellularLocation>
        <location evidence="1">Secreted</location>
    </subcellularLocation>
</comment>
<feature type="region of interest" description="Disordered" evidence="6">
    <location>
        <begin position="801"/>
        <end position="918"/>
    </location>
</feature>
<dbReference type="InterPro" id="IPR019791">
    <property type="entry name" value="Haem_peroxidase_animal"/>
</dbReference>
<feature type="compositionally biased region" description="Basic residues" evidence="6">
    <location>
        <begin position="893"/>
        <end position="902"/>
    </location>
</feature>
<dbReference type="CDD" id="cd09823">
    <property type="entry name" value="peroxinectin_like"/>
    <property type="match status" value="1"/>
</dbReference>
<keyword evidence="8" id="KW-1185">Reference proteome</keyword>
<dbReference type="Proteomes" id="UP000000305">
    <property type="component" value="Unassembled WGS sequence"/>
</dbReference>
<dbReference type="GO" id="GO:0006979">
    <property type="term" value="P:response to oxidative stress"/>
    <property type="evidence" value="ECO:0007669"/>
    <property type="project" value="InterPro"/>
</dbReference>
<dbReference type="InterPro" id="IPR037120">
    <property type="entry name" value="Haem_peroxidase_sf_animal"/>
</dbReference>
<proteinExistence type="predicted"/>
<dbReference type="HOGENOM" id="CLU_006087_5_1_1"/>
<evidence type="ECO:0000256" key="2">
    <source>
        <dbReference type="ARBA" id="ARBA00022525"/>
    </source>
</evidence>
<dbReference type="OrthoDB" id="823504at2759"/>
<evidence type="ECO:0008006" key="9">
    <source>
        <dbReference type="Google" id="ProtNLM"/>
    </source>
</evidence>
<sequence>MDSRNRLPSDIEKLQWIVFGLVASLVGVDPQPQRHPHSLWSSFLPPTNGIDHQRQSPAKRPFQPPVNQYTRQGGDNCAINIPGRNGDSACVTYEAVNAAFSATKQRMNLPGPKGRSMTDIDVDHLSQILVETSRNLIREYNLHPDAVHEALPLIDTQRTVIDDFCPAYLKRPKCSVKRYREYNGMCNNLDHPHWGATLSTMRRLLPPDYADGVSEPRISVTGKELPTARYVSAINHRDFGFHDHAVTVYLPAWGQLIDHDMTMGAESKDPETDAEPKCCDKTPNQRHPACWPVEIPTEDPFYSNFGRRCMEFVRSGSGLTENCKLGSRTTMNIITSTLDANFVYGSSKETADKLRRFQGGLLKTNSANHHLGLKDLLPPKLESPDAGCVRPNKDVYCFLAGDTRANQQVMLTTHHTIMMREHNRIAVEFGYINPHWDDEKIYQETRHIVAAMVQHITYNEFLPMVLGKDIMSRYGLLLDKKGMGSFYDPTVDPTIPVGFFAAAYRFGHSLIPSTIERWSVSHQFVSARRLSEMLLNPIDMYGPGICDQYLSGFMNQVSQAVDDSVTEELTNHLFQEGQNRWGLDLASLNMQRGRDNGVPSYNAFRRYCGLPPARHWDDLIGVFTNDTLQRYTNIYSTPDDIDLWSAGISERPAPGSMVGPVFGCIIGETFRNLRYGDRFWYENGGWPSSFTQAQLQEIRKVKLSRLVCDNGDHIDSAQVYVMVLPDPKLNPRVPCRSSVLPRINLELWRDSGDNANYNNDGVHSTGTEEPATVSIHPHETEQLFQVPPAFQHLQEEALLFDEPKYPPDPNHHIRPPPPPPSQQDYVEPPHHQHHPEPIHHHSAGPAYQPDQQHQHRPQQYHPPPKASHPPPVPAIFPVSGTGGVLLLPGPPGHGHHGHHHGHNYGPPPAAGYNHVRRPPRTRVKSNILGKLLKLKG</sequence>
<evidence type="ECO:0000313" key="7">
    <source>
        <dbReference type="EMBL" id="EFX81606.1"/>
    </source>
</evidence>
<dbReference type="InParanoid" id="E9GFA9"/>
<feature type="region of interest" description="Disordered" evidence="6">
    <location>
        <begin position="750"/>
        <end position="769"/>
    </location>
</feature>
<accession>E9GFA9</accession>
<keyword evidence="3" id="KW-0560">Oxidoreductase</keyword>
<keyword evidence="5" id="KW-0479">Metal-binding</keyword>
<keyword evidence="3" id="KW-0575">Peroxidase</keyword>
<dbReference type="GO" id="GO:0046872">
    <property type="term" value="F:metal ion binding"/>
    <property type="evidence" value="ECO:0007669"/>
    <property type="project" value="UniProtKB-KW"/>
</dbReference>
<dbReference type="eggNOG" id="KOG2408">
    <property type="taxonomic scope" value="Eukaryota"/>
</dbReference>
<evidence type="ECO:0000256" key="4">
    <source>
        <dbReference type="ARBA" id="ARBA00022729"/>
    </source>
</evidence>
<dbReference type="GO" id="GO:0020037">
    <property type="term" value="F:heme binding"/>
    <property type="evidence" value="ECO:0007669"/>
    <property type="project" value="InterPro"/>
</dbReference>
<dbReference type="InterPro" id="IPR010255">
    <property type="entry name" value="Haem_peroxidase_sf"/>
</dbReference>
<dbReference type="EMBL" id="GL732542">
    <property type="protein sequence ID" value="EFX81606.1"/>
    <property type="molecule type" value="Genomic_DNA"/>
</dbReference>
<keyword evidence="2" id="KW-0964">Secreted</keyword>
<dbReference type="FunFam" id="1.10.640.10:FF:000003">
    <property type="entry name" value="chorion peroxidase"/>
    <property type="match status" value="1"/>
</dbReference>
<evidence type="ECO:0000256" key="5">
    <source>
        <dbReference type="PIRSR" id="PIRSR619791-2"/>
    </source>
</evidence>
<evidence type="ECO:0000256" key="3">
    <source>
        <dbReference type="ARBA" id="ARBA00022559"/>
    </source>
</evidence>
<dbReference type="SUPFAM" id="SSF48113">
    <property type="entry name" value="Heme-dependent peroxidases"/>
    <property type="match status" value="1"/>
</dbReference>
<reference evidence="7 8" key="1">
    <citation type="journal article" date="2011" name="Science">
        <title>The ecoresponsive genome of Daphnia pulex.</title>
        <authorList>
            <person name="Colbourne J.K."/>
            <person name="Pfrender M.E."/>
            <person name="Gilbert D."/>
            <person name="Thomas W.K."/>
            <person name="Tucker A."/>
            <person name="Oakley T.H."/>
            <person name="Tokishita S."/>
            <person name="Aerts A."/>
            <person name="Arnold G.J."/>
            <person name="Basu M.K."/>
            <person name="Bauer D.J."/>
            <person name="Caceres C.E."/>
            <person name="Carmel L."/>
            <person name="Casola C."/>
            <person name="Choi J.H."/>
            <person name="Detter J.C."/>
            <person name="Dong Q."/>
            <person name="Dusheyko S."/>
            <person name="Eads B.D."/>
            <person name="Frohlich T."/>
            <person name="Geiler-Samerotte K.A."/>
            <person name="Gerlach D."/>
            <person name="Hatcher P."/>
            <person name="Jogdeo S."/>
            <person name="Krijgsveld J."/>
            <person name="Kriventseva E.V."/>
            <person name="Kultz D."/>
            <person name="Laforsch C."/>
            <person name="Lindquist E."/>
            <person name="Lopez J."/>
            <person name="Manak J.R."/>
            <person name="Muller J."/>
            <person name="Pangilinan J."/>
            <person name="Patwardhan R.P."/>
            <person name="Pitluck S."/>
            <person name="Pritham E.J."/>
            <person name="Rechtsteiner A."/>
            <person name="Rho M."/>
            <person name="Rogozin I.B."/>
            <person name="Sakarya O."/>
            <person name="Salamov A."/>
            <person name="Schaack S."/>
            <person name="Shapiro H."/>
            <person name="Shiga Y."/>
            <person name="Skalitzky C."/>
            <person name="Smith Z."/>
            <person name="Souvorov A."/>
            <person name="Sung W."/>
            <person name="Tang Z."/>
            <person name="Tsuchiya D."/>
            <person name="Tu H."/>
            <person name="Vos H."/>
            <person name="Wang M."/>
            <person name="Wolf Y.I."/>
            <person name="Yamagata H."/>
            <person name="Yamada T."/>
            <person name="Ye Y."/>
            <person name="Shaw J.R."/>
            <person name="Andrews J."/>
            <person name="Crease T.J."/>
            <person name="Tang H."/>
            <person name="Lucas S.M."/>
            <person name="Robertson H.M."/>
            <person name="Bork P."/>
            <person name="Koonin E.V."/>
            <person name="Zdobnov E.M."/>
            <person name="Grigoriev I.V."/>
            <person name="Lynch M."/>
            <person name="Boore J.L."/>
        </authorList>
    </citation>
    <scope>NUCLEOTIDE SEQUENCE [LARGE SCALE GENOMIC DNA]</scope>
</reference>
<organism evidence="7 8">
    <name type="scientific">Daphnia pulex</name>
    <name type="common">Water flea</name>
    <dbReference type="NCBI Taxonomy" id="6669"/>
    <lineage>
        <taxon>Eukaryota</taxon>
        <taxon>Metazoa</taxon>
        <taxon>Ecdysozoa</taxon>
        <taxon>Arthropoda</taxon>
        <taxon>Crustacea</taxon>
        <taxon>Branchiopoda</taxon>
        <taxon>Diplostraca</taxon>
        <taxon>Cladocera</taxon>
        <taxon>Anomopoda</taxon>
        <taxon>Daphniidae</taxon>
        <taxon>Daphnia</taxon>
    </lineage>
</organism>
<keyword evidence="5" id="KW-0408">Iron</keyword>
<feature type="binding site" description="axial binding residue" evidence="5">
    <location>
        <position position="508"/>
    </location>
    <ligand>
        <name>heme b</name>
        <dbReference type="ChEBI" id="CHEBI:60344"/>
    </ligand>
    <ligandPart>
        <name>Fe</name>
        <dbReference type="ChEBI" id="CHEBI:18248"/>
    </ligandPart>
</feature>
<evidence type="ECO:0000313" key="8">
    <source>
        <dbReference type="Proteomes" id="UP000000305"/>
    </source>
</evidence>
<evidence type="ECO:0000256" key="1">
    <source>
        <dbReference type="ARBA" id="ARBA00004613"/>
    </source>
</evidence>
<feature type="compositionally biased region" description="Pro residues" evidence="6">
    <location>
        <begin position="860"/>
        <end position="874"/>
    </location>
</feature>